<dbReference type="SUPFAM" id="SSF50129">
    <property type="entry name" value="GroES-like"/>
    <property type="match status" value="1"/>
</dbReference>
<dbReference type="Gene3D" id="2.30.33.40">
    <property type="entry name" value="GroES chaperonin"/>
    <property type="match status" value="1"/>
</dbReference>
<dbReference type="EMBL" id="AYUF01000273">
    <property type="protein sequence ID" value="ETK02953.1"/>
    <property type="molecule type" value="Genomic_DNA"/>
</dbReference>
<dbReference type="SMART" id="SM00883">
    <property type="entry name" value="Cpn10"/>
    <property type="match status" value="1"/>
</dbReference>
<evidence type="ECO:0000313" key="3">
    <source>
        <dbReference type="EMBL" id="ETK02953.1"/>
    </source>
</evidence>
<dbReference type="GO" id="GO:0044183">
    <property type="term" value="F:protein folding chaperone"/>
    <property type="evidence" value="ECO:0007669"/>
    <property type="project" value="InterPro"/>
</dbReference>
<organism evidence="3 4">
    <name type="scientific">Tannerella sp. oral taxon BU063 isolate Cell 2</name>
    <dbReference type="NCBI Taxonomy" id="1411148"/>
    <lineage>
        <taxon>Bacteria</taxon>
        <taxon>Pseudomonadati</taxon>
        <taxon>Bacteroidota</taxon>
        <taxon>Bacteroidia</taxon>
        <taxon>Bacteroidales</taxon>
        <taxon>Tannerellaceae</taxon>
        <taxon>Tannerella</taxon>
    </lineage>
</organism>
<sequence length="127" mass="14299">MQLSIDSKEFGKFLMVGDKVLVKPTNPQVKTKSGLLLPPLVQEGEKLQTGYVIRTGPGYPQPSHVDEDEAWKKKDNRSAYIPLQAHEGDLAVYMQSAAYEVSINQEKFLILPHSAILMLVRDKDLFE</sequence>
<proteinExistence type="inferred from homology"/>
<dbReference type="Proteomes" id="UP000018837">
    <property type="component" value="Unassembled WGS sequence"/>
</dbReference>
<dbReference type="InterPro" id="IPR037124">
    <property type="entry name" value="Chaperonin_GroES_sf"/>
</dbReference>
<gene>
    <name evidence="3" type="ORF">N425_01560</name>
</gene>
<reference evidence="3 4" key="1">
    <citation type="submission" date="2013-11" db="EMBL/GenBank/DDBJ databases">
        <title>Single cell genomics of uncultured Tannerella BU063 (oral taxon 286).</title>
        <authorList>
            <person name="Beall C.J."/>
            <person name="Campbell A.G."/>
            <person name="Griffen A.L."/>
            <person name="Podar M."/>
            <person name="Leys E.J."/>
        </authorList>
    </citation>
    <scope>NUCLEOTIDE SEQUENCE [LARGE SCALE GENOMIC DNA]</scope>
    <source>
        <strain evidence="3">Cell 2</strain>
    </source>
</reference>
<dbReference type="PATRIC" id="fig|1411148.3.peg.105"/>
<accession>W2C7D0</accession>
<dbReference type="CDD" id="cd00320">
    <property type="entry name" value="cpn10"/>
    <property type="match status" value="1"/>
</dbReference>
<evidence type="ECO:0000313" key="4">
    <source>
        <dbReference type="Proteomes" id="UP000018837"/>
    </source>
</evidence>
<evidence type="ECO:0000256" key="1">
    <source>
        <dbReference type="ARBA" id="ARBA00006975"/>
    </source>
</evidence>
<comment type="similarity">
    <text evidence="1">Belongs to the GroES chaperonin family.</text>
</comment>
<evidence type="ECO:0000256" key="2">
    <source>
        <dbReference type="ARBA" id="ARBA00023186"/>
    </source>
</evidence>
<dbReference type="Pfam" id="PF00166">
    <property type="entry name" value="Cpn10"/>
    <property type="match status" value="1"/>
</dbReference>
<dbReference type="AlphaFoldDB" id="W2C7D0"/>
<dbReference type="InterPro" id="IPR020818">
    <property type="entry name" value="Chaperonin_GroES"/>
</dbReference>
<protein>
    <submittedName>
        <fullName evidence="3">Chaperonin</fullName>
    </submittedName>
</protein>
<comment type="caution">
    <text evidence="3">The sequence shown here is derived from an EMBL/GenBank/DDBJ whole genome shotgun (WGS) entry which is preliminary data.</text>
</comment>
<keyword evidence="2" id="KW-0143">Chaperone</keyword>
<dbReference type="GO" id="GO:0005524">
    <property type="term" value="F:ATP binding"/>
    <property type="evidence" value="ECO:0007669"/>
    <property type="project" value="InterPro"/>
</dbReference>
<name>W2C7D0_9BACT</name>
<dbReference type="InterPro" id="IPR011032">
    <property type="entry name" value="GroES-like_sf"/>
</dbReference>